<evidence type="ECO:0000313" key="1">
    <source>
        <dbReference type="Proteomes" id="UP000887575"/>
    </source>
</evidence>
<accession>A0AAF3EPN6</accession>
<dbReference type="Proteomes" id="UP000887575">
    <property type="component" value="Unassembled WGS sequence"/>
</dbReference>
<evidence type="ECO:0000313" key="2">
    <source>
        <dbReference type="WBParaSite" id="MBELARI_LOCUS15915"/>
    </source>
</evidence>
<dbReference type="AlphaFoldDB" id="A0AAF3EPN6"/>
<dbReference type="WBParaSite" id="MBELARI_LOCUS15915">
    <property type="protein sequence ID" value="MBELARI_LOCUS15915"/>
    <property type="gene ID" value="MBELARI_LOCUS15915"/>
</dbReference>
<name>A0AAF3EPN6_9BILA</name>
<keyword evidence="1" id="KW-1185">Reference proteome</keyword>
<dbReference type="InterPro" id="IPR004951">
    <property type="entry name" value="DUF268_CAE_spp"/>
</dbReference>
<reference evidence="2" key="1">
    <citation type="submission" date="2024-02" db="UniProtKB">
        <authorList>
            <consortium name="WormBaseParasite"/>
        </authorList>
    </citation>
    <scope>IDENTIFICATION</scope>
</reference>
<sequence>MLWDDIDAQMMMTRDEVIQRAHHVGYGDIVYEAMDRFHSFIQNKSGAVFGATNPWIEVFALRHGATSVLTVEQQEIEEKTSQNLSYIHPRDLANQWANYSETFDFIASFSSIQHAGLGRFGDPLDPWGDLREITKMRCLLKEGGIVILGLPIGVDELYWNARRVYGTVRLPWILRGFKILGVVYTEENENGDKETIFTSGIPLSFE</sequence>
<proteinExistence type="predicted"/>
<dbReference type="Pfam" id="PF03269">
    <property type="entry name" value="DUF268"/>
    <property type="match status" value="1"/>
</dbReference>
<protein>
    <recommendedName>
        <fullName evidence="3">DUF268 domain-containing protein</fullName>
    </recommendedName>
</protein>
<organism evidence="1 2">
    <name type="scientific">Mesorhabditis belari</name>
    <dbReference type="NCBI Taxonomy" id="2138241"/>
    <lineage>
        <taxon>Eukaryota</taxon>
        <taxon>Metazoa</taxon>
        <taxon>Ecdysozoa</taxon>
        <taxon>Nematoda</taxon>
        <taxon>Chromadorea</taxon>
        <taxon>Rhabditida</taxon>
        <taxon>Rhabditina</taxon>
        <taxon>Rhabditomorpha</taxon>
        <taxon>Rhabditoidea</taxon>
        <taxon>Rhabditidae</taxon>
        <taxon>Mesorhabditinae</taxon>
        <taxon>Mesorhabditis</taxon>
    </lineage>
</organism>
<evidence type="ECO:0008006" key="3">
    <source>
        <dbReference type="Google" id="ProtNLM"/>
    </source>
</evidence>